<dbReference type="Proteomes" id="UP001153050">
    <property type="component" value="Unassembled WGS sequence"/>
</dbReference>
<organism evidence="2 3">
    <name type="scientific">Mesorhizobium escarrei</name>
    <dbReference type="NCBI Taxonomy" id="666018"/>
    <lineage>
        <taxon>Bacteria</taxon>
        <taxon>Pseudomonadati</taxon>
        <taxon>Pseudomonadota</taxon>
        <taxon>Alphaproteobacteria</taxon>
        <taxon>Hyphomicrobiales</taxon>
        <taxon>Phyllobacteriaceae</taxon>
        <taxon>Mesorhizobium</taxon>
    </lineage>
</organism>
<protein>
    <submittedName>
        <fullName evidence="2">Uncharacterized protein</fullName>
    </submittedName>
</protein>
<comment type="caution">
    <text evidence="2">The sequence shown here is derived from an EMBL/GenBank/DDBJ whole genome shotgun (WGS) entry which is preliminary data.</text>
</comment>
<proteinExistence type="predicted"/>
<evidence type="ECO:0000313" key="3">
    <source>
        <dbReference type="Proteomes" id="UP001153050"/>
    </source>
</evidence>
<evidence type="ECO:0000256" key="1">
    <source>
        <dbReference type="SAM" id="MobiDB-lite"/>
    </source>
</evidence>
<keyword evidence="3" id="KW-1185">Reference proteome</keyword>
<accession>A0ABN8JJA6</accession>
<feature type="compositionally biased region" description="Basic and acidic residues" evidence="1">
    <location>
        <begin position="9"/>
        <end position="19"/>
    </location>
</feature>
<name>A0ABN8JJA6_9HYPH</name>
<evidence type="ECO:0000313" key="2">
    <source>
        <dbReference type="EMBL" id="CAH2396810.1"/>
    </source>
</evidence>
<sequence length="154" mass="16581">MRGPKGRARPSDPTREKGRPRAFTRPIKNRRQLASDAGHLGFGIVALDFSHGKTEVGSIRRRPVGGGLGVYEPVPDRTVSGNTRKFVGDWGISADKTRQNCGEASPIPTGVFINVTGHRGNGAPPAFAQLGLQFHGESANFDECKIHSKGSRHD</sequence>
<reference evidence="2 3" key="1">
    <citation type="submission" date="2022-03" db="EMBL/GenBank/DDBJ databases">
        <authorList>
            <person name="Brunel B."/>
        </authorList>
    </citation>
    <scope>NUCLEOTIDE SEQUENCE [LARGE SCALE GENOMIC DNA]</scope>
    <source>
        <strain evidence="2">STM5069sample</strain>
    </source>
</reference>
<feature type="region of interest" description="Disordered" evidence="1">
    <location>
        <begin position="1"/>
        <end position="31"/>
    </location>
</feature>
<feature type="compositionally biased region" description="Basic residues" evidence="1">
    <location>
        <begin position="20"/>
        <end position="31"/>
    </location>
</feature>
<gene>
    <name evidence="2" type="ORF">MES5069_150021</name>
</gene>
<dbReference type="EMBL" id="CAKXZT010000057">
    <property type="protein sequence ID" value="CAH2396810.1"/>
    <property type="molecule type" value="Genomic_DNA"/>
</dbReference>